<evidence type="ECO:0000313" key="3">
    <source>
        <dbReference type="Proteomes" id="UP000242432"/>
    </source>
</evidence>
<sequence length="221" mass="24028">MKKAVNPMMIITTAFPLIQGLINIHPLKAFSKDKIKFSCVSQIKGRRRYRSELLKQEKFATALKEKIDSSKLLKKLTINNVTGSMLLEYTCAEEKIDEMMNALNEQSKKLNENKASAEKKGQRKGQRLAKTAMSATTALAGGKGAAALGKGMSKGMGMKGGKATSLLPSLLTSINLSGLSGIVATVCIAWGGYKLFTRNQIPVGPQLIWFGYKAIEGLTKR</sequence>
<evidence type="ECO:0000313" key="2">
    <source>
        <dbReference type="EMBL" id="SKA70850.1"/>
    </source>
</evidence>
<dbReference type="EMBL" id="FUXX01000082">
    <property type="protein sequence ID" value="SKA70850.1"/>
    <property type="molecule type" value="Genomic_DNA"/>
</dbReference>
<proteinExistence type="predicted"/>
<dbReference type="AlphaFoldDB" id="A0A1T4W0S7"/>
<dbReference type="Pfam" id="PF19991">
    <property type="entry name" value="HMA_2"/>
    <property type="match status" value="1"/>
</dbReference>
<gene>
    <name evidence="2" type="ORF">SAMN02745213_02370</name>
</gene>
<accession>A0A1T4W0S7</accession>
<dbReference type="Proteomes" id="UP000242432">
    <property type="component" value="Unassembled WGS sequence"/>
</dbReference>
<feature type="coiled-coil region" evidence="1">
    <location>
        <begin position="89"/>
        <end position="120"/>
    </location>
</feature>
<reference evidence="3" key="1">
    <citation type="submission" date="2017-02" db="EMBL/GenBank/DDBJ databases">
        <authorList>
            <person name="Varghese N."/>
            <person name="Submissions S."/>
        </authorList>
    </citation>
    <scope>NUCLEOTIDE SEQUENCE [LARGE SCALE GENOMIC DNA]</scope>
    <source>
        <strain evidence="3">DSM 3072</strain>
    </source>
</reference>
<protein>
    <submittedName>
        <fullName evidence="2">Uncharacterized protein</fullName>
    </submittedName>
</protein>
<organism evidence="2 3">
    <name type="scientific">Succinivibrio dextrinosolvens DSM 3072</name>
    <dbReference type="NCBI Taxonomy" id="1123324"/>
    <lineage>
        <taxon>Bacteria</taxon>
        <taxon>Pseudomonadati</taxon>
        <taxon>Pseudomonadota</taxon>
        <taxon>Gammaproteobacteria</taxon>
        <taxon>Aeromonadales</taxon>
        <taxon>Succinivibrionaceae</taxon>
        <taxon>Succinivibrio</taxon>
    </lineage>
</organism>
<evidence type="ECO:0000256" key="1">
    <source>
        <dbReference type="SAM" id="Coils"/>
    </source>
</evidence>
<keyword evidence="1" id="KW-0175">Coiled coil</keyword>
<name>A0A1T4W0S7_9GAMM</name>
<keyword evidence="3" id="KW-1185">Reference proteome</keyword>
<dbReference type="RefSeq" id="WP_078929626.1">
    <property type="nucleotide sequence ID" value="NZ_FUXX01000082.1"/>
</dbReference>